<protein>
    <submittedName>
        <fullName evidence="1">Uncharacterized protein</fullName>
    </submittedName>
</protein>
<dbReference type="AlphaFoldDB" id="A0A9P7J824"/>
<dbReference type="RefSeq" id="XP_041187918.1">
    <property type="nucleotide sequence ID" value="XM_041341820.1"/>
</dbReference>
<comment type="caution">
    <text evidence="1">The sequence shown here is derived from an EMBL/GenBank/DDBJ whole genome shotgun (WGS) entry which is preliminary data.</text>
</comment>
<proteinExistence type="predicted"/>
<keyword evidence="2" id="KW-1185">Reference proteome</keyword>
<name>A0A9P7J824_9AGAM</name>
<evidence type="ECO:0000313" key="1">
    <source>
        <dbReference type="EMBL" id="KAG1807249.1"/>
    </source>
</evidence>
<evidence type="ECO:0000313" key="2">
    <source>
        <dbReference type="Proteomes" id="UP000807769"/>
    </source>
</evidence>
<sequence length="110" mass="12684">MKVLGRLLRILISESAHLIWVLRCDRTINGVQHSEQSITKRWTTMINKRLQTDRITAKVIVRKENYKNLVTSTWSDVITTNTNHNKNWAIALEVLVGIIPPRPSTNEAPR</sequence>
<dbReference type="OrthoDB" id="3262992at2759"/>
<accession>A0A9P7J824</accession>
<organism evidence="1 2">
    <name type="scientific">Suillus subaureus</name>
    <dbReference type="NCBI Taxonomy" id="48587"/>
    <lineage>
        <taxon>Eukaryota</taxon>
        <taxon>Fungi</taxon>
        <taxon>Dikarya</taxon>
        <taxon>Basidiomycota</taxon>
        <taxon>Agaricomycotina</taxon>
        <taxon>Agaricomycetes</taxon>
        <taxon>Agaricomycetidae</taxon>
        <taxon>Boletales</taxon>
        <taxon>Suillineae</taxon>
        <taxon>Suillaceae</taxon>
        <taxon>Suillus</taxon>
    </lineage>
</organism>
<reference evidence="1" key="1">
    <citation type="journal article" date="2020" name="New Phytol.">
        <title>Comparative genomics reveals dynamic genome evolution in host specialist ectomycorrhizal fungi.</title>
        <authorList>
            <person name="Lofgren L.A."/>
            <person name="Nguyen N.H."/>
            <person name="Vilgalys R."/>
            <person name="Ruytinx J."/>
            <person name="Liao H.L."/>
            <person name="Branco S."/>
            <person name="Kuo A."/>
            <person name="LaButti K."/>
            <person name="Lipzen A."/>
            <person name="Andreopoulos W."/>
            <person name="Pangilinan J."/>
            <person name="Riley R."/>
            <person name="Hundley H."/>
            <person name="Na H."/>
            <person name="Barry K."/>
            <person name="Grigoriev I.V."/>
            <person name="Stajich J.E."/>
            <person name="Kennedy P.G."/>
        </authorList>
    </citation>
    <scope>NUCLEOTIDE SEQUENCE</scope>
    <source>
        <strain evidence="1">MN1</strain>
    </source>
</reference>
<dbReference type="EMBL" id="JABBWG010000044">
    <property type="protein sequence ID" value="KAG1807249.1"/>
    <property type="molecule type" value="Genomic_DNA"/>
</dbReference>
<dbReference type="Proteomes" id="UP000807769">
    <property type="component" value="Unassembled WGS sequence"/>
</dbReference>
<dbReference type="GeneID" id="64635836"/>
<gene>
    <name evidence="1" type="ORF">BJ212DRAFT_1536934</name>
</gene>